<dbReference type="InterPro" id="IPR013083">
    <property type="entry name" value="Znf_RING/FYVE/PHD"/>
</dbReference>
<accession>A0AAD7AFJ1</accession>
<evidence type="ECO:0000313" key="7">
    <source>
        <dbReference type="EMBL" id="KAJ7357179.1"/>
    </source>
</evidence>
<feature type="domain" description="RING-type" evidence="6">
    <location>
        <begin position="11"/>
        <end position="53"/>
    </location>
</feature>
<gene>
    <name evidence="7" type="ORF">DFH08DRAFT_688771</name>
</gene>
<dbReference type="InterPro" id="IPR017907">
    <property type="entry name" value="Znf_RING_CS"/>
</dbReference>
<dbReference type="InterPro" id="IPR001841">
    <property type="entry name" value="Znf_RING"/>
</dbReference>
<name>A0AAD7AFJ1_9AGAR</name>
<evidence type="ECO:0000259" key="6">
    <source>
        <dbReference type="PROSITE" id="PS50089"/>
    </source>
</evidence>
<keyword evidence="1" id="KW-0479">Metal-binding</keyword>
<organism evidence="7 8">
    <name type="scientific">Mycena albidolilacea</name>
    <dbReference type="NCBI Taxonomy" id="1033008"/>
    <lineage>
        <taxon>Eukaryota</taxon>
        <taxon>Fungi</taxon>
        <taxon>Dikarya</taxon>
        <taxon>Basidiomycota</taxon>
        <taxon>Agaricomycotina</taxon>
        <taxon>Agaricomycetes</taxon>
        <taxon>Agaricomycetidae</taxon>
        <taxon>Agaricales</taxon>
        <taxon>Marasmiineae</taxon>
        <taxon>Mycenaceae</taxon>
        <taxon>Mycena</taxon>
    </lineage>
</organism>
<dbReference type="InterPro" id="IPR027370">
    <property type="entry name" value="Znf-RING_euk"/>
</dbReference>
<dbReference type="Gene3D" id="3.30.40.10">
    <property type="entry name" value="Zinc/RING finger domain, C3HC4 (zinc finger)"/>
    <property type="match status" value="1"/>
</dbReference>
<evidence type="ECO:0000256" key="4">
    <source>
        <dbReference type="PROSITE-ProRule" id="PRU00175"/>
    </source>
</evidence>
<dbReference type="PROSITE" id="PS00518">
    <property type="entry name" value="ZF_RING_1"/>
    <property type="match status" value="1"/>
</dbReference>
<evidence type="ECO:0000256" key="2">
    <source>
        <dbReference type="ARBA" id="ARBA00022771"/>
    </source>
</evidence>
<comment type="caution">
    <text evidence="7">The sequence shown here is derived from an EMBL/GenBank/DDBJ whole genome shotgun (WGS) entry which is preliminary data.</text>
</comment>
<keyword evidence="2 4" id="KW-0863">Zinc-finger</keyword>
<evidence type="ECO:0000256" key="3">
    <source>
        <dbReference type="ARBA" id="ARBA00022833"/>
    </source>
</evidence>
<evidence type="ECO:0000313" key="8">
    <source>
        <dbReference type="Proteomes" id="UP001218218"/>
    </source>
</evidence>
<sequence length="150" mass="16644">MPLALHLSSCCDVCLDPYSFVTSDSTPHAIPCGHIFCRNCLFSIEPPNCPLCRRPFNQDRIKKLHVEPPEPDPERDLLHRLALAFDADTDEQARISDDLNAWLTSRPEDDVCRRPTNTAPSDPLLSPAPSPPQSLGRVQGIHQAQRAQAA</sequence>
<keyword evidence="3" id="KW-0862">Zinc</keyword>
<dbReference type="AlphaFoldDB" id="A0AAD7AFJ1"/>
<dbReference type="Proteomes" id="UP001218218">
    <property type="component" value="Unassembled WGS sequence"/>
</dbReference>
<keyword evidence="8" id="KW-1185">Reference proteome</keyword>
<proteinExistence type="predicted"/>
<dbReference type="EMBL" id="JARIHO010000008">
    <property type="protein sequence ID" value="KAJ7357179.1"/>
    <property type="molecule type" value="Genomic_DNA"/>
</dbReference>
<dbReference type="GO" id="GO:0008270">
    <property type="term" value="F:zinc ion binding"/>
    <property type="evidence" value="ECO:0007669"/>
    <property type="project" value="UniProtKB-KW"/>
</dbReference>
<dbReference type="SMART" id="SM00184">
    <property type="entry name" value="RING"/>
    <property type="match status" value="1"/>
</dbReference>
<feature type="region of interest" description="Disordered" evidence="5">
    <location>
        <begin position="106"/>
        <end position="150"/>
    </location>
</feature>
<evidence type="ECO:0000256" key="1">
    <source>
        <dbReference type="ARBA" id="ARBA00022723"/>
    </source>
</evidence>
<dbReference type="Pfam" id="PF13445">
    <property type="entry name" value="zf-RING_UBOX"/>
    <property type="match status" value="1"/>
</dbReference>
<dbReference type="PROSITE" id="PS50089">
    <property type="entry name" value="ZF_RING_2"/>
    <property type="match status" value="1"/>
</dbReference>
<protein>
    <recommendedName>
        <fullName evidence="6">RING-type domain-containing protein</fullName>
    </recommendedName>
</protein>
<dbReference type="SUPFAM" id="SSF57850">
    <property type="entry name" value="RING/U-box"/>
    <property type="match status" value="1"/>
</dbReference>
<evidence type="ECO:0000256" key="5">
    <source>
        <dbReference type="SAM" id="MobiDB-lite"/>
    </source>
</evidence>
<reference evidence="7" key="1">
    <citation type="submission" date="2023-03" db="EMBL/GenBank/DDBJ databases">
        <title>Massive genome expansion in bonnet fungi (Mycena s.s.) driven by repeated elements and novel gene families across ecological guilds.</title>
        <authorList>
            <consortium name="Lawrence Berkeley National Laboratory"/>
            <person name="Harder C.B."/>
            <person name="Miyauchi S."/>
            <person name="Viragh M."/>
            <person name="Kuo A."/>
            <person name="Thoen E."/>
            <person name="Andreopoulos B."/>
            <person name="Lu D."/>
            <person name="Skrede I."/>
            <person name="Drula E."/>
            <person name="Henrissat B."/>
            <person name="Morin E."/>
            <person name="Kohler A."/>
            <person name="Barry K."/>
            <person name="LaButti K."/>
            <person name="Morin E."/>
            <person name="Salamov A."/>
            <person name="Lipzen A."/>
            <person name="Mereny Z."/>
            <person name="Hegedus B."/>
            <person name="Baldrian P."/>
            <person name="Stursova M."/>
            <person name="Weitz H."/>
            <person name="Taylor A."/>
            <person name="Grigoriev I.V."/>
            <person name="Nagy L.G."/>
            <person name="Martin F."/>
            <person name="Kauserud H."/>
        </authorList>
    </citation>
    <scope>NUCLEOTIDE SEQUENCE</scope>
    <source>
        <strain evidence="7">CBHHK002</strain>
    </source>
</reference>